<dbReference type="Gramene" id="ESW05607">
    <property type="protein sequence ID" value="ESW05607"/>
    <property type="gene ID" value="PHAVU_011G194100g"/>
</dbReference>
<dbReference type="OMA" id="YASWRTW"/>
<evidence type="ECO:0000256" key="4">
    <source>
        <dbReference type="ARBA" id="ARBA00022741"/>
    </source>
</evidence>
<evidence type="ECO:0000313" key="10">
    <source>
        <dbReference type="EMBL" id="ESW05607.1"/>
    </source>
</evidence>
<evidence type="ECO:0000256" key="3">
    <source>
        <dbReference type="ARBA" id="ARBA00022679"/>
    </source>
</evidence>
<evidence type="ECO:0000256" key="7">
    <source>
        <dbReference type="ARBA" id="ARBA00047899"/>
    </source>
</evidence>
<evidence type="ECO:0000259" key="9">
    <source>
        <dbReference type="PROSITE" id="PS50011"/>
    </source>
</evidence>
<organism evidence="10 11">
    <name type="scientific">Phaseolus vulgaris</name>
    <name type="common">Kidney bean</name>
    <name type="synonym">French bean</name>
    <dbReference type="NCBI Taxonomy" id="3885"/>
    <lineage>
        <taxon>Eukaryota</taxon>
        <taxon>Viridiplantae</taxon>
        <taxon>Streptophyta</taxon>
        <taxon>Embryophyta</taxon>
        <taxon>Tracheophyta</taxon>
        <taxon>Spermatophyta</taxon>
        <taxon>Magnoliopsida</taxon>
        <taxon>eudicotyledons</taxon>
        <taxon>Gunneridae</taxon>
        <taxon>Pentapetalae</taxon>
        <taxon>rosids</taxon>
        <taxon>fabids</taxon>
        <taxon>Fabales</taxon>
        <taxon>Fabaceae</taxon>
        <taxon>Papilionoideae</taxon>
        <taxon>50 kb inversion clade</taxon>
        <taxon>NPAAA clade</taxon>
        <taxon>indigoferoid/millettioid clade</taxon>
        <taxon>Phaseoleae</taxon>
        <taxon>Phaseolus</taxon>
    </lineage>
</organism>
<keyword evidence="2" id="KW-0723">Serine/threonine-protein kinase</keyword>
<dbReference type="InterPro" id="IPR000719">
    <property type="entry name" value="Prot_kinase_dom"/>
</dbReference>
<evidence type="ECO:0000256" key="8">
    <source>
        <dbReference type="ARBA" id="ARBA00048679"/>
    </source>
</evidence>
<keyword evidence="3" id="KW-0808">Transferase</keyword>
<evidence type="ECO:0000256" key="1">
    <source>
        <dbReference type="ARBA" id="ARBA00012513"/>
    </source>
</evidence>
<dbReference type="SMR" id="V7AJ32"/>
<keyword evidence="5" id="KW-0418">Kinase</keyword>
<proteinExistence type="predicted"/>
<gene>
    <name evidence="10" type="ORF">PHAVU_011G194100g</name>
</gene>
<dbReference type="Proteomes" id="UP000000226">
    <property type="component" value="Chromosome 11"/>
</dbReference>
<dbReference type="GO" id="GO:0004674">
    <property type="term" value="F:protein serine/threonine kinase activity"/>
    <property type="evidence" value="ECO:0007669"/>
    <property type="project" value="UniProtKB-KW"/>
</dbReference>
<evidence type="ECO:0000256" key="6">
    <source>
        <dbReference type="ARBA" id="ARBA00022840"/>
    </source>
</evidence>
<dbReference type="Gene3D" id="1.10.510.10">
    <property type="entry name" value="Transferase(Phosphotransferase) domain 1"/>
    <property type="match status" value="1"/>
</dbReference>
<evidence type="ECO:0000313" key="11">
    <source>
        <dbReference type="Proteomes" id="UP000000226"/>
    </source>
</evidence>
<keyword evidence="4" id="KW-0547">Nucleotide-binding</keyword>
<dbReference type="PANTHER" id="PTHR27006">
    <property type="entry name" value="PROMASTIGOTE SURFACE ANTIGEN PROTEIN PSA"/>
    <property type="match status" value="1"/>
</dbReference>
<name>V7AJ32_PHAVU</name>
<sequence>MKNTQKDDEKRKQLDWKLRLCIINGIARGLLYFHEDSRLRIIHRDLKASNLDWQGHLNFGVLVLETICGRKNNRFYLSEHGQTLLLYASWRTWCEGKCLELMDPMLGKCFKASEVEKCIHIALLLTMSDVVVMLGSDNMTLPKPKHPTFSVGRKVSEELYEKLHKEIQKCSRN</sequence>
<dbReference type="GO" id="GO:0005524">
    <property type="term" value="F:ATP binding"/>
    <property type="evidence" value="ECO:0007669"/>
    <property type="project" value="UniProtKB-KW"/>
</dbReference>
<evidence type="ECO:0000256" key="2">
    <source>
        <dbReference type="ARBA" id="ARBA00022527"/>
    </source>
</evidence>
<protein>
    <recommendedName>
        <fullName evidence="1">non-specific serine/threonine protein kinase</fullName>
        <ecNumber evidence="1">2.7.11.1</ecNumber>
    </recommendedName>
</protein>
<evidence type="ECO:0000256" key="5">
    <source>
        <dbReference type="ARBA" id="ARBA00022777"/>
    </source>
</evidence>
<dbReference type="AlphaFoldDB" id="V7AJ32"/>
<accession>V7AJ32</accession>
<dbReference type="EMBL" id="CM002298">
    <property type="protein sequence ID" value="ESW05607.1"/>
    <property type="molecule type" value="Genomic_DNA"/>
</dbReference>
<dbReference type="EC" id="2.7.11.1" evidence="1"/>
<feature type="domain" description="Protein kinase" evidence="9">
    <location>
        <begin position="1"/>
        <end position="173"/>
    </location>
</feature>
<dbReference type="PROSITE" id="PS50011">
    <property type="entry name" value="PROTEIN_KINASE_DOM"/>
    <property type="match status" value="1"/>
</dbReference>
<keyword evidence="6" id="KW-0067">ATP-binding</keyword>
<comment type="catalytic activity">
    <reaction evidence="7">
        <text>L-threonyl-[protein] + ATP = O-phospho-L-threonyl-[protein] + ADP + H(+)</text>
        <dbReference type="Rhea" id="RHEA:46608"/>
        <dbReference type="Rhea" id="RHEA-COMP:11060"/>
        <dbReference type="Rhea" id="RHEA-COMP:11605"/>
        <dbReference type="ChEBI" id="CHEBI:15378"/>
        <dbReference type="ChEBI" id="CHEBI:30013"/>
        <dbReference type="ChEBI" id="CHEBI:30616"/>
        <dbReference type="ChEBI" id="CHEBI:61977"/>
        <dbReference type="ChEBI" id="CHEBI:456216"/>
        <dbReference type="EC" id="2.7.11.1"/>
    </reaction>
</comment>
<dbReference type="InterPro" id="IPR011009">
    <property type="entry name" value="Kinase-like_dom_sf"/>
</dbReference>
<dbReference type="PANTHER" id="PTHR27006:SF606">
    <property type="entry name" value="INTERLEUKIN-1 RECEPTOR-ASSOCIATED KINASE 4"/>
    <property type="match status" value="1"/>
</dbReference>
<dbReference type="STRING" id="3885.V7AJ32"/>
<keyword evidence="11" id="KW-1185">Reference proteome</keyword>
<comment type="catalytic activity">
    <reaction evidence="8">
        <text>L-seryl-[protein] + ATP = O-phospho-L-seryl-[protein] + ADP + H(+)</text>
        <dbReference type="Rhea" id="RHEA:17989"/>
        <dbReference type="Rhea" id="RHEA-COMP:9863"/>
        <dbReference type="Rhea" id="RHEA-COMP:11604"/>
        <dbReference type="ChEBI" id="CHEBI:15378"/>
        <dbReference type="ChEBI" id="CHEBI:29999"/>
        <dbReference type="ChEBI" id="CHEBI:30616"/>
        <dbReference type="ChEBI" id="CHEBI:83421"/>
        <dbReference type="ChEBI" id="CHEBI:456216"/>
        <dbReference type="EC" id="2.7.11.1"/>
    </reaction>
</comment>
<dbReference type="OrthoDB" id="688481at2759"/>
<dbReference type="FunFam" id="1.10.510.10:FF:001023">
    <property type="entry name" value="Os07g0541700 protein"/>
    <property type="match status" value="1"/>
</dbReference>
<dbReference type="SUPFAM" id="SSF56112">
    <property type="entry name" value="Protein kinase-like (PK-like)"/>
    <property type="match status" value="2"/>
</dbReference>
<reference evidence="11" key="1">
    <citation type="journal article" date="2014" name="Nat. Genet.">
        <title>A reference genome for common bean and genome-wide analysis of dual domestications.</title>
        <authorList>
            <person name="Schmutz J."/>
            <person name="McClean P.E."/>
            <person name="Mamidi S."/>
            <person name="Wu G.A."/>
            <person name="Cannon S.B."/>
            <person name="Grimwood J."/>
            <person name="Jenkins J."/>
            <person name="Shu S."/>
            <person name="Song Q."/>
            <person name="Chavarro C."/>
            <person name="Torres-Torres M."/>
            <person name="Geffroy V."/>
            <person name="Moghaddam S.M."/>
            <person name="Gao D."/>
            <person name="Abernathy B."/>
            <person name="Barry K."/>
            <person name="Blair M."/>
            <person name="Brick M.A."/>
            <person name="Chovatia M."/>
            <person name="Gepts P."/>
            <person name="Goodstein D.M."/>
            <person name="Gonzales M."/>
            <person name="Hellsten U."/>
            <person name="Hyten D.L."/>
            <person name="Jia G."/>
            <person name="Kelly J.D."/>
            <person name="Kudrna D."/>
            <person name="Lee R."/>
            <person name="Richard M.M."/>
            <person name="Miklas P.N."/>
            <person name="Osorno J.M."/>
            <person name="Rodrigues J."/>
            <person name="Thareau V."/>
            <person name="Urrea C.A."/>
            <person name="Wang M."/>
            <person name="Yu Y."/>
            <person name="Zhang M."/>
            <person name="Wing R.A."/>
            <person name="Cregan P.B."/>
            <person name="Rokhsar D.S."/>
            <person name="Jackson S.A."/>
        </authorList>
    </citation>
    <scope>NUCLEOTIDE SEQUENCE [LARGE SCALE GENOMIC DNA]</scope>
    <source>
        <strain evidence="11">cv. G19833</strain>
    </source>
</reference>